<dbReference type="InterPro" id="IPR023631">
    <property type="entry name" value="Amidase_dom"/>
</dbReference>
<dbReference type="PANTHER" id="PTHR42678">
    <property type="entry name" value="AMIDASE"/>
    <property type="match status" value="1"/>
</dbReference>
<accession>A0A9P5I7A3</accession>
<comment type="caution">
    <text evidence="2">The sequence shown here is derived from an EMBL/GenBank/DDBJ whole genome shotgun (WGS) entry which is preliminary data.</text>
</comment>
<evidence type="ECO:0000259" key="1">
    <source>
        <dbReference type="Pfam" id="PF01425"/>
    </source>
</evidence>
<dbReference type="EMBL" id="RCSW01000023">
    <property type="protein sequence ID" value="KAF7928804.1"/>
    <property type="molecule type" value="Genomic_DNA"/>
</dbReference>
<organism evidence="2 3">
    <name type="scientific">Botrytis byssoidea</name>
    <dbReference type="NCBI Taxonomy" id="139641"/>
    <lineage>
        <taxon>Eukaryota</taxon>
        <taxon>Fungi</taxon>
        <taxon>Dikarya</taxon>
        <taxon>Ascomycota</taxon>
        <taxon>Pezizomycotina</taxon>
        <taxon>Leotiomycetes</taxon>
        <taxon>Helotiales</taxon>
        <taxon>Sclerotiniaceae</taxon>
        <taxon>Botrytis</taxon>
    </lineage>
</organism>
<gene>
    <name evidence="2" type="ORF">EAE97_009646</name>
</gene>
<reference evidence="2 3" key="1">
    <citation type="journal article" date="2020" name="Genome Biol. Evol.">
        <title>Comparative genomics of Sclerotiniaceae.</title>
        <authorList>
            <person name="Valero Jimenez C.A."/>
            <person name="Steentjes M."/>
            <person name="Scholten O.E."/>
            <person name="Van Kan J.A.L."/>
        </authorList>
    </citation>
    <scope>NUCLEOTIDE SEQUENCE [LARGE SCALE GENOMIC DNA]</scope>
    <source>
        <strain evidence="2 3">MUCL 94</strain>
    </source>
</reference>
<feature type="domain" description="Amidase" evidence="1">
    <location>
        <begin position="61"/>
        <end position="465"/>
    </location>
</feature>
<evidence type="ECO:0000313" key="2">
    <source>
        <dbReference type="EMBL" id="KAF7928804.1"/>
    </source>
</evidence>
<dbReference type="InterPro" id="IPR036928">
    <property type="entry name" value="AS_sf"/>
</dbReference>
<dbReference type="AlphaFoldDB" id="A0A9P5I7A3"/>
<dbReference type="SUPFAM" id="SSF75304">
    <property type="entry name" value="Amidase signature (AS) enzymes"/>
    <property type="match status" value="1"/>
</dbReference>
<dbReference type="GeneID" id="62153234"/>
<dbReference type="RefSeq" id="XP_038728867.1">
    <property type="nucleotide sequence ID" value="XM_038880161.1"/>
</dbReference>
<evidence type="ECO:0000313" key="3">
    <source>
        <dbReference type="Proteomes" id="UP000710849"/>
    </source>
</evidence>
<proteinExistence type="predicted"/>
<keyword evidence="3" id="KW-1185">Reference proteome</keyword>
<dbReference type="PANTHER" id="PTHR42678:SF34">
    <property type="entry name" value="OS04G0183300 PROTEIN"/>
    <property type="match status" value="1"/>
</dbReference>
<protein>
    <recommendedName>
        <fullName evidence="1">Amidase domain-containing protein</fullName>
    </recommendedName>
</protein>
<sequence>MCDFKSIIDPFRFRLVSRRQKISTMKLDQISITEILDGLKKGCFSRLVDAHNDFFVVSLTVMKTYIKRMEQVNSIVCVVSEINRKAIDVAREKDEERSRGLAQGSLHGVPFLIKNLFFTTDGLKTTFGCTGLIEATPSIEATTILKLREQGAIILGVANGSQWANNRCTPGWSAVGGQCLGVYHKDQHPKGSSSGSAVGTALGLCAAALGSETSGSVILPAQRSAVVGMKPTVGMTSRYGMYISSDIQDTVGILTRSVKDAALVLTVIAGGEDEQDPITIFDPRDSTFCRKPNKIRDFTKACNSRTLDGVRIAIPRHIFKHVDPTTIHLFENALDTLRSLGATIVDPTSYSTFDTDRSSCTGDEYDIALKVDIYHNIKKTLSYFSHNPHSLYTLSDVIDYTNATPAKEAIKRGLGHFESALEVGEKYARDSEEYRNSMAERNYVGRQIPKLLDKFDCDMIVLPTNVAVEPADVGGCPVVSVPMGFYPPETEIVRQNGMVEVGPGIPLGISFVGRRWDDEKLIGVAYAYEQATRWRERGRMVVRCDVEVCDMVVRAHK</sequence>
<name>A0A9P5I7A3_9HELO</name>
<dbReference type="Gene3D" id="3.90.1300.10">
    <property type="entry name" value="Amidase signature (AS) domain"/>
    <property type="match status" value="1"/>
</dbReference>
<dbReference type="Pfam" id="PF01425">
    <property type="entry name" value="Amidase"/>
    <property type="match status" value="1"/>
</dbReference>
<dbReference type="Proteomes" id="UP000710849">
    <property type="component" value="Unassembled WGS sequence"/>
</dbReference>